<feature type="region of interest" description="Disordered" evidence="1">
    <location>
        <begin position="705"/>
        <end position="735"/>
    </location>
</feature>
<dbReference type="VEuPathDB" id="VectorBase:LOC119178554"/>
<feature type="region of interest" description="Disordered" evidence="1">
    <location>
        <begin position="1970"/>
        <end position="2002"/>
    </location>
</feature>
<feature type="region of interest" description="Disordered" evidence="1">
    <location>
        <begin position="1323"/>
        <end position="1343"/>
    </location>
</feature>
<feature type="compositionally biased region" description="Basic and acidic residues" evidence="1">
    <location>
        <begin position="1195"/>
        <end position="1214"/>
    </location>
</feature>
<feature type="region of interest" description="Disordered" evidence="1">
    <location>
        <begin position="1800"/>
        <end position="1840"/>
    </location>
</feature>
<feature type="compositionally biased region" description="Basic and acidic residues" evidence="1">
    <location>
        <begin position="1130"/>
        <end position="1147"/>
    </location>
</feature>
<feature type="region of interest" description="Disordered" evidence="1">
    <location>
        <begin position="2607"/>
        <end position="2637"/>
    </location>
</feature>
<name>A0A9J6D468_RHIMP</name>
<feature type="region of interest" description="Disordered" evidence="1">
    <location>
        <begin position="540"/>
        <end position="572"/>
    </location>
</feature>
<feature type="region of interest" description="Disordered" evidence="1">
    <location>
        <begin position="827"/>
        <end position="865"/>
    </location>
</feature>
<protein>
    <submittedName>
        <fullName evidence="2">Uncharacterized protein</fullName>
    </submittedName>
</protein>
<gene>
    <name evidence="2" type="ORF">HPB51_005892</name>
</gene>
<feature type="region of interest" description="Disordered" evidence="1">
    <location>
        <begin position="1086"/>
        <end position="1226"/>
    </location>
</feature>
<dbReference type="EMBL" id="JABSTU010000011">
    <property type="protein sequence ID" value="KAH8008845.1"/>
    <property type="molecule type" value="Genomic_DNA"/>
</dbReference>
<feature type="compositionally biased region" description="Polar residues" evidence="1">
    <location>
        <begin position="470"/>
        <end position="484"/>
    </location>
</feature>
<feature type="compositionally biased region" description="Polar residues" evidence="1">
    <location>
        <begin position="717"/>
        <end position="726"/>
    </location>
</feature>
<feature type="region of interest" description="Disordered" evidence="1">
    <location>
        <begin position="1238"/>
        <end position="1303"/>
    </location>
</feature>
<feature type="compositionally biased region" description="Basic and acidic residues" evidence="1">
    <location>
        <begin position="671"/>
        <end position="680"/>
    </location>
</feature>
<feature type="region of interest" description="Disordered" evidence="1">
    <location>
        <begin position="1432"/>
        <end position="1458"/>
    </location>
</feature>
<reference evidence="2" key="1">
    <citation type="journal article" date="2020" name="Cell">
        <title>Large-Scale Comparative Analyses of Tick Genomes Elucidate Their Genetic Diversity and Vector Capacities.</title>
        <authorList>
            <consortium name="Tick Genome and Microbiome Consortium (TIGMIC)"/>
            <person name="Jia N."/>
            <person name="Wang J."/>
            <person name="Shi W."/>
            <person name="Du L."/>
            <person name="Sun Y."/>
            <person name="Zhan W."/>
            <person name="Jiang J.F."/>
            <person name="Wang Q."/>
            <person name="Zhang B."/>
            <person name="Ji P."/>
            <person name="Bell-Sakyi L."/>
            <person name="Cui X.M."/>
            <person name="Yuan T.T."/>
            <person name="Jiang B.G."/>
            <person name="Yang W.F."/>
            <person name="Lam T.T."/>
            <person name="Chang Q.C."/>
            <person name="Ding S.J."/>
            <person name="Wang X.J."/>
            <person name="Zhu J.G."/>
            <person name="Ruan X.D."/>
            <person name="Zhao L."/>
            <person name="Wei J.T."/>
            <person name="Ye R.Z."/>
            <person name="Que T.C."/>
            <person name="Du C.H."/>
            <person name="Zhou Y.H."/>
            <person name="Cheng J.X."/>
            <person name="Dai P.F."/>
            <person name="Guo W.B."/>
            <person name="Han X.H."/>
            <person name="Huang E.J."/>
            <person name="Li L.F."/>
            <person name="Wei W."/>
            <person name="Gao Y.C."/>
            <person name="Liu J.Z."/>
            <person name="Shao H.Z."/>
            <person name="Wang X."/>
            <person name="Wang C.C."/>
            <person name="Yang T.C."/>
            <person name="Huo Q.B."/>
            <person name="Li W."/>
            <person name="Chen H.Y."/>
            <person name="Chen S.E."/>
            <person name="Zhou L.G."/>
            <person name="Ni X.B."/>
            <person name="Tian J.H."/>
            <person name="Sheng Y."/>
            <person name="Liu T."/>
            <person name="Pan Y.S."/>
            <person name="Xia L.Y."/>
            <person name="Li J."/>
            <person name="Zhao F."/>
            <person name="Cao W.C."/>
        </authorList>
    </citation>
    <scope>NUCLEOTIDE SEQUENCE</scope>
    <source>
        <strain evidence="2">Rmic-2018</strain>
    </source>
</reference>
<evidence type="ECO:0000313" key="2">
    <source>
        <dbReference type="EMBL" id="KAH8008845.1"/>
    </source>
</evidence>
<reference evidence="2" key="2">
    <citation type="submission" date="2021-09" db="EMBL/GenBank/DDBJ databases">
        <authorList>
            <person name="Jia N."/>
            <person name="Wang J."/>
            <person name="Shi W."/>
            <person name="Du L."/>
            <person name="Sun Y."/>
            <person name="Zhan W."/>
            <person name="Jiang J."/>
            <person name="Wang Q."/>
            <person name="Zhang B."/>
            <person name="Ji P."/>
            <person name="Sakyi L.B."/>
            <person name="Cui X."/>
            <person name="Yuan T."/>
            <person name="Jiang B."/>
            <person name="Yang W."/>
            <person name="Lam T.T.-Y."/>
            <person name="Chang Q."/>
            <person name="Ding S."/>
            <person name="Wang X."/>
            <person name="Zhu J."/>
            <person name="Ruan X."/>
            <person name="Zhao L."/>
            <person name="Wei J."/>
            <person name="Que T."/>
            <person name="Du C."/>
            <person name="Cheng J."/>
            <person name="Dai P."/>
            <person name="Han X."/>
            <person name="Huang E."/>
            <person name="Gao Y."/>
            <person name="Liu J."/>
            <person name="Shao H."/>
            <person name="Ye R."/>
            <person name="Li L."/>
            <person name="Wei W."/>
            <person name="Wang X."/>
            <person name="Wang C."/>
            <person name="Huo Q."/>
            <person name="Li W."/>
            <person name="Guo W."/>
            <person name="Chen H."/>
            <person name="Chen S."/>
            <person name="Zhou L."/>
            <person name="Zhou L."/>
            <person name="Ni X."/>
            <person name="Tian J."/>
            <person name="Zhou Y."/>
            <person name="Sheng Y."/>
            <person name="Liu T."/>
            <person name="Pan Y."/>
            <person name="Xia L."/>
            <person name="Li J."/>
            <person name="Zhao F."/>
            <person name="Cao W."/>
        </authorList>
    </citation>
    <scope>NUCLEOTIDE SEQUENCE</scope>
    <source>
        <strain evidence="2">Rmic-2018</strain>
        <tissue evidence="2">Larvae</tissue>
    </source>
</reference>
<feature type="region of interest" description="Disordered" evidence="1">
    <location>
        <begin position="2135"/>
        <end position="2162"/>
    </location>
</feature>
<evidence type="ECO:0000313" key="3">
    <source>
        <dbReference type="Proteomes" id="UP000821866"/>
    </source>
</evidence>
<dbReference type="Proteomes" id="UP000821866">
    <property type="component" value="Chromosome 9"/>
</dbReference>
<dbReference type="InterPro" id="IPR052729">
    <property type="entry name" value="Acyl/Acetyltrans_Enzymes"/>
</dbReference>
<keyword evidence="3" id="KW-1185">Reference proteome</keyword>
<feature type="region of interest" description="Disordered" evidence="1">
    <location>
        <begin position="426"/>
        <end position="489"/>
    </location>
</feature>
<feature type="compositionally biased region" description="Basic and acidic residues" evidence="1">
    <location>
        <begin position="1010"/>
        <end position="1022"/>
    </location>
</feature>
<feature type="region of interest" description="Disordered" evidence="1">
    <location>
        <begin position="1"/>
        <end position="33"/>
    </location>
</feature>
<comment type="caution">
    <text evidence="2">The sequence shown here is derived from an EMBL/GenBank/DDBJ whole genome shotgun (WGS) entry which is preliminary data.</text>
</comment>
<feature type="compositionally biased region" description="Basic and acidic residues" evidence="1">
    <location>
        <begin position="1086"/>
        <end position="1095"/>
    </location>
</feature>
<feature type="compositionally biased region" description="Low complexity" evidence="1">
    <location>
        <begin position="1217"/>
        <end position="1226"/>
    </location>
</feature>
<feature type="compositionally biased region" description="Basic and acidic residues" evidence="1">
    <location>
        <begin position="652"/>
        <end position="664"/>
    </location>
</feature>
<sequence>MSRRTSSKEASEAVGAYLQRTRDSRSSLESPNSSLSPWYISDRYGVSLSTMTIRSPYQPHSVSGSMSGINYMTSVSSSIIPRTRTRLITASTSGGGQVIHGGGADSVPYACRPLRVGTDTAITGSNEPFPSYVRVIPSHGHLVQSHSSSCSCGHAFVRHTTRVSVRVGSMTSSPVIADRMRQASFGRRTTRRASFVTAKLSVSTGQAAQTTSTSCATLADFKQLDVTPGALTSAQTDAAGQLGVTPTASTSSHDDVGRALFSDWAHRKQEMFADIFKDRNDFFADLLRKRVDEEHQPIAPAQVTLSADSSHSGPFMTTISEAGEKDGPDTSAENYTVHSATTASSTTEKTAVEEKTPLQALTASTRLTSSEFYSYEFSKTQVTETPNDGVTKEIPQHKAASLDGKLQYKSFDFQPKEVVMAPDAPDAETVKGTSVDLSTTETKSGEKKGRLGETLPLEQFHSTKAMPVSSAESLEAASTRTQVPTEARGHSYVPALAESSFETPGATSEEHHLLPTSLEGPFMSMASDMTDFPALDLSKMQEPDVSTQSSSLQKPDNGEVQTQLAERPQTDQRAQIQATGSLLKLGASRVSCPILEDQTPRPQHTTEAIGQKEIGEHTKECESREVISMPPYRRSELALSEQTTTFDKGALEKQSDHNLKDVAQEHPSQGRPREESDARDFVPKEVDLSNEMAASVGSVTVSDAATAEKNKNLPLASDTQEPTNQEYPAKEEHDKRASKILAGLPELDSELISSEHAPLSDASMTLHTDDILTSTQIELVFDKKTSDIFVGPQQQDSEQISSEHAAVPGVSITRDTTGIVASTQVGASAADENVSTRQAAEASKSKDIVPGQEYEGSEPASTKGHAILETKATARETGISFTEPSTEPTDDVIIRKQKPDKKIQRKMSSNLQQVGELFSTEPTLLSDVDLSATQQPYDSLIRQSASAASYENTSQHETAKISNLRDFMPRQDQEGEPASSESFAALELKATAKHEGIPFADLPTEPTDDDFIRRQRPEKGIQRDVSSSSYLQKGGELVSTEPTPLSEADLSTTQPTDDWLLHQSSAAAPDESTLLHETAKVRHLQDIVPRQKDQSSKPASLESSAEFEMKATAEQNVPLAELSTEPTDDGFMKKQKPEKESQRKVSSELRQGGELVSTAPTLFSDSEFGTAVKSDDSLLSQHAASAPDESTMPHATEKISSLRDVVPRQEDKGNEPASSESSAALELKAIAKHERIPFVELSTKPTDDDFMKKPKPEKESQPAVTSYPQGGVSLVSTKPTPPSATGVRTTQPPDDSLLPHSSAYASDESITMLVVVNLSDLKDAGPGKEDHKSERAPSEISRVVERSATEKHEALLKHALSTSLEYAQHPDHKEENVEDRAENVKTGVLPAGQSTALGLQVGPLGVKRTSKEKTSTGREVIQCATVANELTWSASLERPTENPEGEPEPTEDATLATKPDIQQPKKDEIERTVSDLVVGTFDKERGPLLSVTKTEKHSCEITSERTLKRYGDTKPMESVTGARESFVIKGTESQFFDASMRKSIMRNAPEIARAEVEYNHWKFEPDVFLDDLMGKSAIEPTEPSQPCDFIARPFDIFDDVVAVAAISATEAVSWKHSLSEDAVIPVESRLTKESVPYCHEIEIEDNDNAFYNTNGVDKTPEKASSKFDSDPICPPNASLVATFSLLPEAEFGSLTNQNQCMCRPTSETENTGAKLLARTKESDFTIKTIGTSQRPSISAQSNSSADEILRTLYKPPFHLNGSLFQKQLVNANASSASMGKYVFPNVMLSDNVCKSPFYSTNSASEQNSTKDKDLCQEQVPEDSPFDASSEAPVSKVQDDATSVRVTVRKVSVACVGKEDEQLSKPEDKTRKNDSRLVDAATYKELPKDEGVALNDADDFQGKALSRAQRNDLEPLSRPCDGQLAQEQSPCRALAAGYTPPFHTEDVQALSDKQAKLHSANISLEKNCAPFETATPPVRKPPLETPAAEPPTTGASINESPATSHGPYACQVLEVNALYYEYTAPLKAQQSRKSDAEPVSAILHGAQASSMSRQRCSTDTTILNTPAPYGTEKAKHEDTQRFEQVYIQQRTYSSAEGKQPCSAPREDLNGHAFAADLHSWFSSEDAAMTEYPIGVQTEPSDKDSPHFEVPLRSSYSDTEPEEKRELHAIYGPVAAPNKSSAGGNDVAAASSLQEMKEPHVVGSLEKHDGVKNTAECAETVIASGAHQITARTFLSSIMPFAQPQKSSLAVAAGTDGAGKPRTQKRRLSFSDVVPATSDANFHEKQMPLVGYSNVALKADISPSDTNLRPSGKQVTYTIPEEEYSAERCERSTAVKSDAWTKPGEGGFRRPHSARQSVTYDELDYDEQSSGSVARCGELFSSTFTQSAPNDITTATNATWSAENKDDGLQRPLYVEAAFEDAKRQVHKPLLSLGTGRTDYSDEHITSTCDDETAPVDRLENAKGAANSTLESSIREFETSVLAGAASSGSLRKGGLPTTEQKTWLSSVSVGYTQEPRASDNTSSSGGDGSDDFERLKVRLFERTLSEGPGDIADEDLRKSELASSLSPSHVVCTDTPFTREHAWSFDSEVGYAPATVLRDDVYRMSLPSSAAAEGPANEGSKIGVPASDKETTKSVNTLTPACESTLIAKEYARRHSEEPQNENYDAIATSVPLERSRSERSESPAKHNGEKRMEPLSKPAGADSEDDGRDISGQSPDADDENHEAVSRYKELRFENFRRIVKCMADLSSRSEVDIVYESFVTPVGKVCDMLGSVHYDTAFKVCVVDDYDLASIMHDRWNEDAASVAPTIKTFWSYSPHSFLMSVDENGTQCGIISAIVFEDEQAFCAANSVKREFLAEGAKRQLWDALLSVEHGKNLFTVVPANEVGAYYRHLGFYTSARGLILHGRLASDTELAPLGQVPLPDGVEIVKFKKQMYSSLLSFDKSTLGFGRKRFWRMTLREGPISFRVALQGGSVCGYAGLQNDVNGVPVVRWVVAADGRVAMRLLHNLLAGSFTFRQRGAWMALYARSHASAALLRHLDTSGFEPWMLLFNRREPFLQYKNIAVLTYI</sequence>
<dbReference type="PANTHER" id="PTHR47237:SF1">
    <property type="entry name" value="SLL0310 PROTEIN"/>
    <property type="match status" value="1"/>
</dbReference>
<feature type="compositionally biased region" description="Basic and acidic residues" evidence="1">
    <location>
        <begin position="1245"/>
        <end position="1260"/>
    </location>
</feature>
<feature type="region of interest" description="Disordered" evidence="1">
    <location>
        <begin position="652"/>
        <end position="680"/>
    </location>
</feature>
<feature type="compositionally biased region" description="Basic and acidic residues" evidence="1">
    <location>
        <begin position="1"/>
        <end position="11"/>
    </location>
</feature>
<feature type="compositionally biased region" description="Polar residues" evidence="1">
    <location>
        <begin position="1993"/>
        <end position="2002"/>
    </location>
</feature>
<feature type="region of interest" description="Disordered" evidence="1">
    <location>
        <begin position="2333"/>
        <end position="2353"/>
    </location>
</feature>
<accession>A0A9J6D468</accession>
<evidence type="ECO:0000256" key="1">
    <source>
        <dbReference type="SAM" id="MobiDB-lite"/>
    </source>
</evidence>
<organism evidence="2 3">
    <name type="scientific">Rhipicephalus microplus</name>
    <name type="common">Cattle tick</name>
    <name type="synonym">Boophilus microplus</name>
    <dbReference type="NCBI Taxonomy" id="6941"/>
    <lineage>
        <taxon>Eukaryota</taxon>
        <taxon>Metazoa</taxon>
        <taxon>Ecdysozoa</taxon>
        <taxon>Arthropoda</taxon>
        <taxon>Chelicerata</taxon>
        <taxon>Arachnida</taxon>
        <taxon>Acari</taxon>
        <taxon>Parasitiformes</taxon>
        <taxon>Ixodida</taxon>
        <taxon>Ixodoidea</taxon>
        <taxon>Ixodidae</taxon>
        <taxon>Rhipicephalinae</taxon>
        <taxon>Rhipicephalus</taxon>
        <taxon>Boophilus</taxon>
    </lineage>
</organism>
<feature type="region of interest" description="Disordered" evidence="1">
    <location>
        <begin position="2652"/>
        <end position="2723"/>
    </location>
</feature>
<feature type="region of interest" description="Disordered" evidence="1">
    <location>
        <begin position="2431"/>
        <end position="2453"/>
    </location>
</feature>
<feature type="compositionally biased region" description="Basic and acidic residues" evidence="1">
    <location>
        <begin position="2673"/>
        <end position="2694"/>
    </location>
</feature>
<feature type="compositionally biased region" description="Polar residues" evidence="1">
    <location>
        <begin position="1262"/>
        <end position="1278"/>
    </location>
</feature>
<feature type="region of interest" description="Disordered" evidence="1">
    <location>
        <begin position="996"/>
        <end position="1053"/>
    </location>
</feature>
<feature type="region of interest" description="Disordered" evidence="1">
    <location>
        <begin position="2509"/>
        <end position="2531"/>
    </location>
</feature>
<feature type="compositionally biased region" description="Polar residues" evidence="1">
    <location>
        <begin position="431"/>
        <end position="442"/>
    </location>
</feature>
<feature type="compositionally biased region" description="Polar residues" evidence="1">
    <location>
        <begin position="544"/>
        <end position="564"/>
    </location>
</feature>
<dbReference type="PANTHER" id="PTHR47237">
    <property type="entry name" value="SLL0310 PROTEIN"/>
    <property type="match status" value="1"/>
</dbReference>
<proteinExistence type="predicted"/>